<dbReference type="RefSeq" id="WP_075999632.1">
    <property type="nucleotide sequence ID" value="NZ_PKUS01000001.1"/>
</dbReference>
<dbReference type="EMBL" id="PKUS01000001">
    <property type="protein sequence ID" value="PLW70774.1"/>
    <property type="molecule type" value="Genomic_DNA"/>
</dbReference>
<keyword evidence="2" id="KW-1185">Reference proteome</keyword>
<protein>
    <submittedName>
        <fullName evidence="1">Type II citrate synthase</fullName>
    </submittedName>
</protein>
<comment type="caution">
    <text evidence="1">The sequence shown here is derived from an EMBL/GenBank/DDBJ whole genome shotgun (WGS) entry which is preliminary data.</text>
</comment>
<sequence>MSEVKREVRPVEVNYVCDACGQGMMARSGEMDPTSGDIEHSCLICDHKQVFQWRSYPRIDHIGLDEKI</sequence>
<proteinExistence type="predicted"/>
<organism evidence="1 2">
    <name type="scientific">Pseudohalioglobus lutimaris</name>
    <dbReference type="NCBI Taxonomy" id="1737061"/>
    <lineage>
        <taxon>Bacteria</taxon>
        <taxon>Pseudomonadati</taxon>
        <taxon>Pseudomonadota</taxon>
        <taxon>Gammaproteobacteria</taxon>
        <taxon>Cellvibrionales</taxon>
        <taxon>Halieaceae</taxon>
        <taxon>Pseudohalioglobus</taxon>
    </lineage>
</organism>
<dbReference type="AlphaFoldDB" id="A0A2N5X8E0"/>
<dbReference type="OrthoDB" id="5741232at2"/>
<evidence type="ECO:0000313" key="2">
    <source>
        <dbReference type="Proteomes" id="UP000235005"/>
    </source>
</evidence>
<gene>
    <name evidence="1" type="ORF">C0039_01185</name>
</gene>
<accession>A0A2N5X8E0</accession>
<evidence type="ECO:0000313" key="1">
    <source>
        <dbReference type="EMBL" id="PLW70774.1"/>
    </source>
</evidence>
<dbReference type="Proteomes" id="UP000235005">
    <property type="component" value="Unassembled WGS sequence"/>
</dbReference>
<name>A0A2N5X8E0_9GAMM</name>
<reference evidence="1 2" key="1">
    <citation type="submission" date="2018-01" db="EMBL/GenBank/DDBJ databases">
        <title>The draft genome sequence of Halioglobus lutimaris HF004.</title>
        <authorList>
            <person name="Du Z.-J."/>
            <person name="Shi M.-J."/>
        </authorList>
    </citation>
    <scope>NUCLEOTIDE SEQUENCE [LARGE SCALE GENOMIC DNA]</scope>
    <source>
        <strain evidence="1 2">HF004</strain>
    </source>
</reference>